<feature type="transmembrane region" description="Helical" evidence="2">
    <location>
        <begin position="150"/>
        <end position="170"/>
    </location>
</feature>
<keyword evidence="2" id="KW-0812">Transmembrane</keyword>
<dbReference type="EMBL" id="VYRZ01000003">
    <property type="protein sequence ID" value="KAA9085488.1"/>
    <property type="molecule type" value="Genomic_DNA"/>
</dbReference>
<dbReference type="Proteomes" id="UP000327039">
    <property type="component" value="Unassembled WGS sequence"/>
</dbReference>
<sequence>MGGQIFGGGVIVLVAAALWMVYLLPSWHSRHRFDAAERNAIRLNQALRVLAESAETPREVQVELTARTALAQQKLARRVQHEREQERLEADRRRLAEARREARVARAQTADLRRSQTRRRVRLGATVAAAASLALAGWGVFLAITTGASIVLWSATAAFAVAAVVLRQLAVVARRAVARPAAQTAPQAADTIAAAPQLQDLAVTDVRLTWTPRELPRPLTASAGSQAAAVLDEVDAREALRQAAVTEAIREEAARRRPASLEATRAARSAEPDFARMGVVDDREIEDHVRRLLQQRAAG</sequence>
<feature type="coiled-coil region" evidence="1">
    <location>
        <begin position="71"/>
        <end position="115"/>
    </location>
</feature>
<gene>
    <name evidence="3" type="ORF">F6B42_13620</name>
</gene>
<dbReference type="OrthoDB" id="5126350at2"/>
<evidence type="ECO:0000256" key="2">
    <source>
        <dbReference type="SAM" id="Phobius"/>
    </source>
</evidence>
<keyword evidence="4" id="KW-1185">Reference proteome</keyword>
<keyword evidence="2" id="KW-1133">Transmembrane helix</keyword>
<dbReference type="AlphaFoldDB" id="A0A5J5IQW1"/>
<name>A0A5J5IQW1_9MICO</name>
<organism evidence="3 4">
    <name type="scientific">Microbacterium radiodurans</name>
    <dbReference type="NCBI Taxonomy" id="661398"/>
    <lineage>
        <taxon>Bacteria</taxon>
        <taxon>Bacillati</taxon>
        <taxon>Actinomycetota</taxon>
        <taxon>Actinomycetes</taxon>
        <taxon>Micrococcales</taxon>
        <taxon>Microbacteriaceae</taxon>
        <taxon>Microbacterium</taxon>
    </lineage>
</organism>
<evidence type="ECO:0000313" key="3">
    <source>
        <dbReference type="EMBL" id="KAA9085488.1"/>
    </source>
</evidence>
<comment type="caution">
    <text evidence="3">The sequence shown here is derived from an EMBL/GenBank/DDBJ whole genome shotgun (WGS) entry which is preliminary data.</text>
</comment>
<proteinExistence type="predicted"/>
<evidence type="ECO:0000256" key="1">
    <source>
        <dbReference type="SAM" id="Coils"/>
    </source>
</evidence>
<reference evidence="4" key="1">
    <citation type="submission" date="2019-09" db="EMBL/GenBank/DDBJ databases">
        <title>Mumia zhuanghuii sp. nov. isolated from the intestinal contents of plateau pika (Ochotona curzoniae) in the Qinghai-Tibet plateau of China.</title>
        <authorList>
            <person name="Tian Z."/>
        </authorList>
    </citation>
    <scope>NUCLEOTIDE SEQUENCE [LARGE SCALE GENOMIC DNA]</scope>
    <source>
        <strain evidence="4">DSM 25564</strain>
    </source>
</reference>
<dbReference type="RefSeq" id="WP_150420210.1">
    <property type="nucleotide sequence ID" value="NZ_VYRZ01000003.1"/>
</dbReference>
<keyword evidence="2" id="KW-0472">Membrane</keyword>
<feature type="transmembrane region" description="Helical" evidence="2">
    <location>
        <begin position="6"/>
        <end position="24"/>
    </location>
</feature>
<evidence type="ECO:0000313" key="4">
    <source>
        <dbReference type="Proteomes" id="UP000327039"/>
    </source>
</evidence>
<protein>
    <submittedName>
        <fullName evidence="3">Large exoprotein</fullName>
    </submittedName>
</protein>
<feature type="transmembrane region" description="Helical" evidence="2">
    <location>
        <begin position="123"/>
        <end position="144"/>
    </location>
</feature>
<keyword evidence="1" id="KW-0175">Coiled coil</keyword>
<accession>A0A5J5IQW1</accession>